<comment type="similarity">
    <text evidence="2 8">Belongs to the UPF0283 family.</text>
</comment>
<dbReference type="NCBIfam" id="TIGR01620">
    <property type="entry name" value="hyp_HI0043"/>
    <property type="match status" value="1"/>
</dbReference>
<evidence type="ECO:0000256" key="2">
    <source>
        <dbReference type="ARBA" id="ARBA00008255"/>
    </source>
</evidence>
<evidence type="ECO:0000256" key="6">
    <source>
        <dbReference type="ARBA" id="ARBA00022989"/>
    </source>
</evidence>
<dbReference type="PANTHER" id="PTHR39342">
    <property type="entry name" value="UPF0283 MEMBRANE PROTEIN YCJF"/>
    <property type="match status" value="1"/>
</dbReference>
<dbReference type="InterPro" id="IPR021147">
    <property type="entry name" value="DUF697"/>
</dbReference>
<keyword evidence="10" id="KW-1185">Reference proteome</keyword>
<proteinExistence type="inferred from homology"/>
<gene>
    <name evidence="9" type="ORF">PMAL9190_00627</name>
</gene>
<dbReference type="InterPro" id="IPR006507">
    <property type="entry name" value="UPF0283"/>
</dbReference>
<evidence type="ECO:0000256" key="5">
    <source>
        <dbReference type="ARBA" id="ARBA00022692"/>
    </source>
</evidence>
<evidence type="ECO:0000256" key="3">
    <source>
        <dbReference type="ARBA" id="ARBA00022475"/>
    </source>
</evidence>
<keyword evidence="3 8" id="KW-1003">Cell membrane</keyword>
<dbReference type="EMBL" id="FYAK01000001">
    <property type="protein sequence ID" value="SMY32631.1"/>
    <property type="molecule type" value="Genomic_DNA"/>
</dbReference>
<accession>A0A1Y6MBL3</accession>
<feature type="transmembrane region" description="Helical" evidence="8">
    <location>
        <begin position="96"/>
        <end position="117"/>
    </location>
</feature>
<dbReference type="HAMAP" id="MF_01085">
    <property type="entry name" value="UPF0283"/>
    <property type="match status" value="1"/>
</dbReference>
<evidence type="ECO:0000256" key="4">
    <source>
        <dbReference type="ARBA" id="ARBA00022519"/>
    </source>
</evidence>
<dbReference type="RefSeq" id="WP_087843873.1">
    <property type="nucleotide sequence ID" value="NZ_FYAK01000001.1"/>
</dbReference>
<dbReference type="AlphaFoldDB" id="A0A1Y6MBL3"/>
<reference evidence="10" key="1">
    <citation type="submission" date="2017-06" db="EMBL/GenBank/DDBJ databases">
        <authorList>
            <person name="Rodrigo-Torres L."/>
            <person name="Arahal R.D."/>
            <person name="Lucena T."/>
        </authorList>
    </citation>
    <scope>NUCLEOTIDE SEQUENCE [LARGE SCALE GENOMIC DNA]</scope>
    <source>
        <strain evidence="10">CECT 9190</strain>
    </source>
</reference>
<name>A0A1Y6MBL3_9GAMM</name>
<evidence type="ECO:0000313" key="9">
    <source>
        <dbReference type="EMBL" id="SMY32631.1"/>
    </source>
</evidence>
<evidence type="ECO:0000313" key="10">
    <source>
        <dbReference type="Proteomes" id="UP000195963"/>
    </source>
</evidence>
<keyword evidence="4" id="KW-0997">Cell inner membrane</keyword>
<dbReference type="PANTHER" id="PTHR39342:SF1">
    <property type="entry name" value="UPF0283 MEMBRANE PROTEIN YCJF"/>
    <property type="match status" value="1"/>
</dbReference>
<keyword evidence="7 8" id="KW-0472">Membrane</keyword>
<evidence type="ECO:0000256" key="8">
    <source>
        <dbReference type="HAMAP-Rule" id="MF_01085"/>
    </source>
</evidence>
<sequence>MTEPLKAKIVFDELDQPLSQQQPDLTAKMNFEQQSAFLPDTVEVEEVETEQALDHILAAKPKRRYRWFKGVLVAGAAMVGWQTVDHVTTAYQTGNWLSLGWSAIVAGIAVAGIGALGRELINLRRLKQRQNERDQAQQLLAADGIGSGKAFCVKLAKLSQIPTDNHGYDRWLHALAATHNDREVLALYDQMVVSQQDKLARKLVARYSSEAALMVALSPLAAADMLLVAWRNFRLIEQISAVYGIELSYWSRIKLVKLVLANMAFAGASEVVADLGMDMLSMDLAGRMSTRVAQGVGVGLLTGRLGLKAINLMRPLPWMEGEQPKLSEIRRDLLSQLGNKNKSQ</sequence>
<keyword evidence="5 8" id="KW-0812">Transmembrane</keyword>
<evidence type="ECO:0000256" key="7">
    <source>
        <dbReference type="ARBA" id="ARBA00023136"/>
    </source>
</evidence>
<keyword evidence="6 8" id="KW-1133">Transmembrane helix</keyword>
<protein>
    <recommendedName>
        <fullName evidence="8">UPF0283 membrane protein PMAL9190_00627</fullName>
    </recommendedName>
</protein>
<comment type="subcellular location">
    <subcellularLocation>
        <location evidence="1">Cell inner membrane</location>
        <topology evidence="1">Multi-pass membrane protein</topology>
    </subcellularLocation>
    <subcellularLocation>
        <location evidence="8">Cell membrane</location>
        <topology evidence="8">Multi-pass membrane protein</topology>
    </subcellularLocation>
</comment>
<dbReference type="GO" id="GO:0005886">
    <property type="term" value="C:plasma membrane"/>
    <property type="evidence" value="ECO:0007669"/>
    <property type="project" value="UniProtKB-SubCell"/>
</dbReference>
<dbReference type="Proteomes" id="UP000195963">
    <property type="component" value="Unassembled WGS sequence"/>
</dbReference>
<feature type="transmembrane region" description="Helical" evidence="8">
    <location>
        <begin position="67"/>
        <end position="84"/>
    </location>
</feature>
<evidence type="ECO:0000256" key="1">
    <source>
        <dbReference type="ARBA" id="ARBA00004429"/>
    </source>
</evidence>
<organism evidence="9 10">
    <name type="scientific">Photobacterium malacitanum</name>
    <dbReference type="NCBI Taxonomy" id="2204294"/>
    <lineage>
        <taxon>Bacteria</taxon>
        <taxon>Pseudomonadati</taxon>
        <taxon>Pseudomonadota</taxon>
        <taxon>Gammaproteobacteria</taxon>
        <taxon>Vibrionales</taxon>
        <taxon>Vibrionaceae</taxon>
        <taxon>Photobacterium</taxon>
    </lineage>
</organism>
<dbReference type="Pfam" id="PF05128">
    <property type="entry name" value="DUF697"/>
    <property type="match status" value="1"/>
</dbReference>